<dbReference type="InterPro" id="IPR052394">
    <property type="entry name" value="LRR-containing"/>
</dbReference>
<accession>A0AAD7UH12</accession>
<name>A0AAD7UH12_9STRA</name>
<dbReference type="Gene3D" id="3.80.10.10">
    <property type="entry name" value="Ribonuclease Inhibitor"/>
    <property type="match status" value="1"/>
</dbReference>
<dbReference type="AlphaFoldDB" id="A0AAD7UH12"/>
<proteinExistence type="predicted"/>
<protein>
    <submittedName>
        <fullName evidence="1">Uncharacterized protein</fullName>
    </submittedName>
</protein>
<dbReference type="Proteomes" id="UP001230188">
    <property type="component" value="Unassembled WGS sequence"/>
</dbReference>
<dbReference type="InterPro" id="IPR001611">
    <property type="entry name" value="Leu-rich_rpt"/>
</dbReference>
<comment type="caution">
    <text evidence="1">The sequence shown here is derived from an EMBL/GenBank/DDBJ whole genome shotgun (WGS) entry which is preliminary data.</text>
</comment>
<dbReference type="SUPFAM" id="SSF52047">
    <property type="entry name" value="RNI-like"/>
    <property type="match status" value="1"/>
</dbReference>
<dbReference type="InterPro" id="IPR032675">
    <property type="entry name" value="LRR_dom_sf"/>
</dbReference>
<evidence type="ECO:0000313" key="2">
    <source>
        <dbReference type="Proteomes" id="UP001230188"/>
    </source>
</evidence>
<dbReference type="Pfam" id="PF13516">
    <property type="entry name" value="LRR_6"/>
    <property type="match status" value="1"/>
</dbReference>
<dbReference type="PANTHER" id="PTHR24114">
    <property type="entry name" value="LEUCINE RICH REPEAT FAMILY PROTEIN"/>
    <property type="match status" value="1"/>
</dbReference>
<dbReference type="EMBL" id="JAQMWT010000308">
    <property type="protein sequence ID" value="KAJ8605912.1"/>
    <property type="molecule type" value="Genomic_DNA"/>
</dbReference>
<dbReference type="SMART" id="SM00368">
    <property type="entry name" value="LRR_RI"/>
    <property type="match status" value="1"/>
</dbReference>
<reference evidence="1" key="1">
    <citation type="submission" date="2023-01" db="EMBL/GenBank/DDBJ databases">
        <title>Metagenome sequencing of chrysophaentin producing Chrysophaeum taylorii.</title>
        <authorList>
            <person name="Davison J."/>
            <person name="Bewley C."/>
        </authorList>
    </citation>
    <scope>NUCLEOTIDE SEQUENCE</scope>
    <source>
        <strain evidence="1">NIES-1699</strain>
    </source>
</reference>
<keyword evidence="2" id="KW-1185">Reference proteome</keyword>
<organism evidence="1 2">
    <name type="scientific">Chrysophaeum taylorii</name>
    <dbReference type="NCBI Taxonomy" id="2483200"/>
    <lineage>
        <taxon>Eukaryota</taxon>
        <taxon>Sar</taxon>
        <taxon>Stramenopiles</taxon>
        <taxon>Ochrophyta</taxon>
        <taxon>Pelagophyceae</taxon>
        <taxon>Pelagomonadales</taxon>
        <taxon>Pelagomonadaceae</taxon>
        <taxon>Chrysophaeum</taxon>
    </lineage>
</organism>
<evidence type="ECO:0000313" key="1">
    <source>
        <dbReference type="EMBL" id="KAJ8605912.1"/>
    </source>
</evidence>
<gene>
    <name evidence="1" type="ORF">CTAYLR_004190</name>
</gene>
<sequence length="90" mass="10435">MYWRRVLERLETNDRELRELNLHWSRIRSDEVARLAEALENSTSLQRLYLSHNSIGAEGAARLAAVLEKNTSLQTLDLRRVSRTTISANK</sequence>
<dbReference type="PANTHER" id="PTHR24114:SF2">
    <property type="entry name" value="F-BOX DOMAIN-CONTAINING PROTEIN-RELATED"/>
    <property type="match status" value="1"/>
</dbReference>